<name>A0ABQ4CZF3_9ACTN</name>
<proteinExistence type="predicted"/>
<dbReference type="EMBL" id="BONE01000067">
    <property type="protein sequence ID" value="GIF76667.1"/>
    <property type="molecule type" value="Genomic_DNA"/>
</dbReference>
<dbReference type="Proteomes" id="UP000604117">
    <property type="component" value="Unassembled WGS sequence"/>
</dbReference>
<sequence>MIFDVVAGLGQLDTRDDAWRFVRAFAAAWATPVDAADDVTDAELDAVEERLGVRLPEAVREGYRLVGRHRHLTSRHDDLYELDELEYDRGDGMLEFRCTHQGDGVLLRAAAAVERRPAGVRGHPPVRGSLLAQPGGPRAVGEHRGR</sequence>
<keyword evidence="3" id="KW-1185">Reference proteome</keyword>
<comment type="caution">
    <text evidence="2">The sequence shown here is derived from an EMBL/GenBank/DDBJ whole genome shotgun (WGS) entry which is preliminary data.</text>
</comment>
<dbReference type="RefSeq" id="WP_203717537.1">
    <property type="nucleotide sequence ID" value="NZ_BONE01000067.1"/>
</dbReference>
<evidence type="ECO:0000256" key="1">
    <source>
        <dbReference type="SAM" id="MobiDB-lite"/>
    </source>
</evidence>
<protein>
    <recommendedName>
        <fullName evidence="4">SMI1/KNR4 family protein SUKH-1</fullName>
    </recommendedName>
</protein>
<evidence type="ECO:0000313" key="2">
    <source>
        <dbReference type="EMBL" id="GIF76667.1"/>
    </source>
</evidence>
<gene>
    <name evidence="2" type="ORF">Asi02nite_61850</name>
</gene>
<organism evidence="2 3">
    <name type="scientific">Asanoa siamensis</name>
    <dbReference type="NCBI Taxonomy" id="926357"/>
    <lineage>
        <taxon>Bacteria</taxon>
        <taxon>Bacillati</taxon>
        <taxon>Actinomycetota</taxon>
        <taxon>Actinomycetes</taxon>
        <taxon>Micromonosporales</taxon>
        <taxon>Micromonosporaceae</taxon>
        <taxon>Asanoa</taxon>
    </lineage>
</organism>
<feature type="region of interest" description="Disordered" evidence="1">
    <location>
        <begin position="117"/>
        <end position="146"/>
    </location>
</feature>
<evidence type="ECO:0000313" key="3">
    <source>
        <dbReference type="Proteomes" id="UP000604117"/>
    </source>
</evidence>
<accession>A0ABQ4CZF3</accession>
<reference evidence="2 3" key="1">
    <citation type="submission" date="2021-01" db="EMBL/GenBank/DDBJ databases">
        <title>Whole genome shotgun sequence of Asanoa siamensis NBRC 107932.</title>
        <authorList>
            <person name="Komaki H."/>
            <person name="Tamura T."/>
        </authorList>
    </citation>
    <scope>NUCLEOTIDE SEQUENCE [LARGE SCALE GENOMIC DNA]</scope>
    <source>
        <strain evidence="2 3">NBRC 107932</strain>
    </source>
</reference>
<evidence type="ECO:0008006" key="4">
    <source>
        <dbReference type="Google" id="ProtNLM"/>
    </source>
</evidence>